<feature type="compositionally biased region" description="Basic and acidic residues" evidence="1">
    <location>
        <begin position="87"/>
        <end position="96"/>
    </location>
</feature>
<feature type="region of interest" description="Disordered" evidence="1">
    <location>
        <begin position="57"/>
        <end position="194"/>
    </location>
</feature>
<comment type="caution">
    <text evidence="2">The sequence shown here is derived from an EMBL/GenBank/DDBJ whole genome shotgun (WGS) entry which is preliminary data.</text>
</comment>
<organism evidence="2 3">
    <name type="scientific">Cucumis melo var. makuwa</name>
    <name type="common">Oriental melon</name>
    <dbReference type="NCBI Taxonomy" id="1194695"/>
    <lineage>
        <taxon>Eukaryota</taxon>
        <taxon>Viridiplantae</taxon>
        <taxon>Streptophyta</taxon>
        <taxon>Embryophyta</taxon>
        <taxon>Tracheophyta</taxon>
        <taxon>Spermatophyta</taxon>
        <taxon>Magnoliopsida</taxon>
        <taxon>eudicotyledons</taxon>
        <taxon>Gunneridae</taxon>
        <taxon>Pentapetalae</taxon>
        <taxon>rosids</taxon>
        <taxon>fabids</taxon>
        <taxon>Cucurbitales</taxon>
        <taxon>Cucurbitaceae</taxon>
        <taxon>Benincaseae</taxon>
        <taxon>Cucumis</taxon>
    </lineage>
</organism>
<proteinExistence type="predicted"/>
<evidence type="ECO:0000313" key="3">
    <source>
        <dbReference type="Proteomes" id="UP000321393"/>
    </source>
</evidence>
<evidence type="ECO:0000313" key="2">
    <source>
        <dbReference type="EMBL" id="KAA0060803.1"/>
    </source>
</evidence>
<protein>
    <submittedName>
        <fullName evidence="2">Uncharacterized protein</fullName>
    </submittedName>
</protein>
<reference evidence="2 3" key="1">
    <citation type="submission" date="2019-08" db="EMBL/GenBank/DDBJ databases">
        <title>Draft genome sequences of two oriental melons (Cucumis melo L. var makuwa).</title>
        <authorList>
            <person name="Kwon S.-Y."/>
        </authorList>
    </citation>
    <scope>NUCLEOTIDE SEQUENCE [LARGE SCALE GENOMIC DNA]</scope>
    <source>
        <strain evidence="3">cv. SW 3</strain>
        <tissue evidence="2">Leaf</tissue>
    </source>
</reference>
<dbReference type="EMBL" id="SSTE01005189">
    <property type="protein sequence ID" value="KAA0060803.1"/>
    <property type="molecule type" value="Genomic_DNA"/>
</dbReference>
<feature type="compositionally biased region" description="Basic and acidic residues" evidence="1">
    <location>
        <begin position="123"/>
        <end position="136"/>
    </location>
</feature>
<sequence length="194" mass="21972">MEEQEVDHLEVVATELKEELNQISSFGTKEVLNRVITFHQNKEEERRLKTLRKEKIFETENEDFDAPPLPPLKRKNAASHSSSAKKLKVDAVKETTMEDNPPYCRKLVSKMLPLGENVSTSHQSRDHAPSPARNDEPPPSQDNHPPPDSPNNNQTFSRLSLHNDPPLPPHKSSISPNQHSPRLAINPKITTPHQ</sequence>
<accession>A0A5A7UXW6</accession>
<gene>
    <name evidence="2" type="ORF">E6C27_scaffold137G00250</name>
</gene>
<dbReference type="AlphaFoldDB" id="A0A5A7UXW6"/>
<feature type="compositionally biased region" description="Pro residues" evidence="1">
    <location>
        <begin position="137"/>
        <end position="149"/>
    </location>
</feature>
<name>A0A5A7UXW6_CUCMM</name>
<evidence type="ECO:0000256" key="1">
    <source>
        <dbReference type="SAM" id="MobiDB-lite"/>
    </source>
</evidence>
<dbReference type="Proteomes" id="UP000321393">
    <property type="component" value="Unassembled WGS sequence"/>
</dbReference>